<evidence type="ECO:0000256" key="4">
    <source>
        <dbReference type="SAM" id="MobiDB-lite"/>
    </source>
</evidence>
<sequence>ATINEDNIINGHDFNEKISRSRFEELNMEYFRKTVTIVQKALKAANTICSADAAVAYGAAVQAPLLNGVNEETLLSLETINDVTPMALGISTNCAANAEGYFVIIQKNTPIPHCAKKLYNISGDNAVASKNDLLGTLELTDITFYVWQKKIEVEMGIDRMGILSVKALCKRTNEKKSIVLKMNKGRLSEQDKSKIADSIKNPRSLQIYNTDESQADEPTENSNRRLDEFDDSGDESADYESMQRK</sequence>
<dbReference type="Gene3D" id="2.60.34.10">
    <property type="entry name" value="Substrate Binding Domain Of DNAk, Chain A, domain 1"/>
    <property type="match status" value="1"/>
</dbReference>
<dbReference type="PRINTS" id="PR00301">
    <property type="entry name" value="HEATSHOCK70"/>
</dbReference>
<protein>
    <submittedName>
        <fullName evidence="5">Heat shock cognate 71 kDa protein</fullName>
    </submittedName>
</protein>
<dbReference type="Pfam" id="PF00012">
    <property type="entry name" value="HSP70"/>
    <property type="match status" value="1"/>
</dbReference>
<evidence type="ECO:0000313" key="5">
    <source>
        <dbReference type="EMBL" id="ODM88120.1"/>
    </source>
</evidence>
<reference evidence="5 6" key="1">
    <citation type="journal article" date="2016" name="Genome Biol. Evol.">
        <title>Gene Family Evolution Reflects Adaptation to Soil Environmental Stressors in the Genome of the Collembolan Orchesella cincta.</title>
        <authorList>
            <person name="Faddeeva-Vakhrusheva A."/>
            <person name="Derks M.F."/>
            <person name="Anvar S.Y."/>
            <person name="Agamennone V."/>
            <person name="Suring W."/>
            <person name="Smit S."/>
            <person name="van Straalen N.M."/>
            <person name="Roelofs D."/>
        </authorList>
    </citation>
    <scope>NUCLEOTIDE SEQUENCE [LARGE SCALE GENOMIC DNA]</scope>
    <source>
        <tissue evidence="5">Mixed pool</tissue>
    </source>
</reference>
<evidence type="ECO:0000256" key="2">
    <source>
        <dbReference type="ARBA" id="ARBA00022741"/>
    </source>
</evidence>
<evidence type="ECO:0000313" key="6">
    <source>
        <dbReference type="Proteomes" id="UP000094527"/>
    </source>
</evidence>
<dbReference type="STRING" id="48709.A0A1D2M558"/>
<feature type="non-terminal residue" evidence="5">
    <location>
        <position position="1"/>
    </location>
</feature>
<keyword evidence="3" id="KW-0067">ATP-binding</keyword>
<dbReference type="PANTHER" id="PTHR19375">
    <property type="entry name" value="HEAT SHOCK PROTEIN 70KDA"/>
    <property type="match status" value="1"/>
</dbReference>
<dbReference type="InterPro" id="IPR029047">
    <property type="entry name" value="HSP70_peptide-bd_sf"/>
</dbReference>
<feature type="region of interest" description="Disordered" evidence="4">
    <location>
        <begin position="191"/>
        <end position="245"/>
    </location>
</feature>
<keyword evidence="2" id="KW-0547">Nucleotide-binding</keyword>
<dbReference type="InterPro" id="IPR043129">
    <property type="entry name" value="ATPase_NBD"/>
</dbReference>
<dbReference type="Gene3D" id="3.90.640.10">
    <property type="entry name" value="Actin, Chain A, domain 4"/>
    <property type="match status" value="1"/>
</dbReference>
<evidence type="ECO:0000256" key="3">
    <source>
        <dbReference type="ARBA" id="ARBA00022840"/>
    </source>
</evidence>
<proteinExistence type="inferred from homology"/>
<feature type="compositionally biased region" description="Acidic residues" evidence="4">
    <location>
        <begin position="228"/>
        <end position="238"/>
    </location>
</feature>
<dbReference type="Proteomes" id="UP000094527">
    <property type="component" value="Unassembled WGS sequence"/>
</dbReference>
<accession>A0A1D2M558</accession>
<organism evidence="5 6">
    <name type="scientific">Orchesella cincta</name>
    <name type="common">Springtail</name>
    <name type="synonym">Podura cincta</name>
    <dbReference type="NCBI Taxonomy" id="48709"/>
    <lineage>
        <taxon>Eukaryota</taxon>
        <taxon>Metazoa</taxon>
        <taxon>Ecdysozoa</taxon>
        <taxon>Arthropoda</taxon>
        <taxon>Hexapoda</taxon>
        <taxon>Collembola</taxon>
        <taxon>Entomobryomorpha</taxon>
        <taxon>Entomobryoidea</taxon>
        <taxon>Orchesellidae</taxon>
        <taxon>Orchesellinae</taxon>
        <taxon>Orchesella</taxon>
    </lineage>
</organism>
<evidence type="ECO:0000256" key="1">
    <source>
        <dbReference type="ARBA" id="ARBA00007381"/>
    </source>
</evidence>
<dbReference type="Gene3D" id="3.30.420.40">
    <property type="match status" value="1"/>
</dbReference>
<dbReference type="GO" id="GO:0140662">
    <property type="term" value="F:ATP-dependent protein folding chaperone"/>
    <property type="evidence" value="ECO:0007669"/>
    <property type="project" value="InterPro"/>
</dbReference>
<dbReference type="EMBL" id="LJIJ01004081">
    <property type="protein sequence ID" value="ODM88120.1"/>
    <property type="molecule type" value="Genomic_DNA"/>
</dbReference>
<keyword evidence="5" id="KW-0346">Stress response</keyword>
<comment type="caution">
    <text evidence="5">The sequence shown here is derived from an EMBL/GenBank/DDBJ whole genome shotgun (WGS) entry which is preliminary data.</text>
</comment>
<dbReference type="GO" id="GO:0005524">
    <property type="term" value="F:ATP binding"/>
    <property type="evidence" value="ECO:0007669"/>
    <property type="project" value="UniProtKB-KW"/>
</dbReference>
<dbReference type="AlphaFoldDB" id="A0A1D2M558"/>
<dbReference type="SUPFAM" id="SSF100920">
    <property type="entry name" value="Heat shock protein 70kD (HSP70), peptide-binding domain"/>
    <property type="match status" value="1"/>
</dbReference>
<dbReference type="InterPro" id="IPR013126">
    <property type="entry name" value="Hsp_70_fam"/>
</dbReference>
<feature type="compositionally biased region" description="Polar residues" evidence="4">
    <location>
        <begin position="201"/>
        <end position="212"/>
    </location>
</feature>
<keyword evidence="6" id="KW-1185">Reference proteome</keyword>
<comment type="similarity">
    <text evidence="1">Belongs to the heat shock protein 70 family.</text>
</comment>
<name>A0A1D2M558_ORCCI</name>
<dbReference type="SUPFAM" id="SSF53067">
    <property type="entry name" value="Actin-like ATPase domain"/>
    <property type="match status" value="1"/>
</dbReference>
<gene>
    <name evidence="5" type="ORF">Ocin01_18561</name>
</gene>